<sequence>MFRSALASLALVALSLGPVQASIAESWYVASDADSVHLVLGVPDTDEASLDISCQPGSGEVTVRSFIGSNGLLSGEDAEIRLEGLRTRASFPGKALANDESGGIDVEGHGPLAALEGIVKSARPFSLIVKGARHIISPAGMADPYMTFAEVCAKP</sequence>
<evidence type="ECO:0000256" key="1">
    <source>
        <dbReference type="SAM" id="SignalP"/>
    </source>
</evidence>
<dbReference type="EMBL" id="CP048630">
    <property type="protein sequence ID" value="QIB35003.1"/>
    <property type="molecule type" value="Genomic_DNA"/>
</dbReference>
<proteinExistence type="predicted"/>
<keyword evidence="1" id="KW-0732">Signal</keyword>
<dbReference type="RefSeq" id="WP_163076148.1">
    <property type="nucleotide sequence ID" value="NZ_CP048630.1"/>
</dbReference>
<dbReference type="KEGG" id="apra:G3A50_15765"/>
<keyword evidence="3" id="KW-1185">Reference proteome</keyword>
<evidence type="ECO:0000313" key="2">
    <source>
        <dbReference type="EMBL" id="QIB35003.1"/>
    </source>
</evidence>
<gene>
    <name evidence="2" type="ORF">G3A50_15765</name>
</gene>
<evidence type="ECO:0000313" key="3">
    <source>
        <dbReference type="Proteomes" id="UP000464751"/>
    </source>
</evidence>
<feature type="chain" id="PRO_5026993097" evidence="1">
    <location>
        <begin position="22"/>
        <end position="155"/>
    </location>
</feature>
<protein>
    <submittedName>
        <fullName evidence="2">Uncharacterized protein</fullName>
    </submittedName>
</protein>
<organism evidence="2 3">
    <name type="scientific">Ancylobacter pratisalsi</name>
    <dbReference type="NCBI Taxonomy" id="1745854"/>
    <lineage>
        <taxon>Bacteria</taxon>
        <taxon>Pseudomonadati</taxon>
        <taxon>Pseudomonadota</taxon>
        <taxon>Alphaproteobacteria</taxon>
        <taxon>Hyphomicrobiales</taxon>
        <taxon>Xanthobacteraceae</taxon>
        <taxon>Ancylobacter</taxon>
    </lineage>
</organism>
<accession>A0A6P1YSG5</accession>
<reference evidence="2 3" key="1">
    <citation type="submission" date="2020-02" db="EMBL/GenBank/DDBJ databases">
        <authorList>
            <person name="Li G."/>
        </authorList>
    </citation>
    <scope>NUCLEOTIDE SEQUENCE [LARGE SCALE GENOMIC DNA]</scope>
    <source>
        <strain evidence="2 3">DSM 102029</strain>
    </source>
</reference>
<feature type="signal peptide" evidence="1">
    <location>
        <begin position="1"/>
        <end position="21"/>
    </location>
</feature>
<dbReference type="Proteomes" id="UP000464751">
    <property type="component" value="Chromosome"/>
</dbReference>
<name>A0A6P1YSG5_9HYPH</name>
<dbReference type="AlphaFoldDB" id="A0A6P1YSG5"/>